<keyword evidence="2" id="KW-1185">Reference proteome</keyword>
<name>A0ABQ1XWN1_9PROT</name>
<evidence type="ECO:0000313" key="2">
    <source>
        <dbReference type="Proteomes" id="UP000648722"/>
    </source>
</evidence>
<organism evidence="1 2">
    <name type="scientific">Glycocaulis albus</name>
    <dbReference type="NCBI Taxonomy" id="1382801"/>
    <lineage>
        <taxon>Bacteria</taxon>
        <taxon>Pseudomonadati</taxon>
        <taxon>Pseudomonadota</taxon>
        <taxon>Alphaproteobacteria</taxon>
        <taxon>Maricaulales</taxon>
        <taxon>Maricaulaceae</taxon>
        <taxon>Glycocaulis</taxon>
    </lineage>
</organism>
<evidence type="ECO:0000313" key="1">
    <source>
        <dbReference type="EMBL" id="GGH05178.1"/>
    </source>
</evidence>
<dbReference type="RefSeq" id="WP_188452644.1">
    <property type="nucleotide sequence ID" value="NZ_BMFS01000010.1"/>
</dbReference>
<dbReference type="Proteomes" id="UP000648722">
    <property type="component" value="Unassembled WGS sequence"/>
</dbReference>
<sequence length="325" mass="35601">MGTGPNKTSAEACRPLADAILNIRKAGIVSEQWIARALEEALSTHQWQGQGRAFKPGLGRRIAKLVYTRQDRDALSKSLAGLIRHDRVAVRAKWFFSTSGLAETGIPVDHTDAGRNVLMGSLISRFVYGRSPDYQAELERQGSYTLLQNAGQNQVNRSLLCVDALSSNGVMWALHLYRKVGDQADMLRSRVGVFLPETRPLALLSASGWIDSEPLVNKHFDDEAASAVLKALRKPSQSRSDWALTSIRLNAGKDGEVTDSSGREALGYLKTDGRLGITAFERVGLNQRDSLSEEERAVTDFLSARQFQALADAGEVLARFTANDS</sequence>
<comment type="caution">
    <text evidence="1">The sequence shown here is derived from an EMBL/GenBank/DDBJ whole genome shotgun (WGS) entry which is preliminary data.</text>
</comment>
<proteinExistence type="predicted"/>
<dbReference type="EMBL" id="BMFS01000010">
    <property type="protein sequence ID" value="GGH05178.1"/>
    <property type="molecule type" value="Genomic_DNA"/>
</dbReference>
<gene>
    <name evidence="1" type="ORF">GCM10007420_22060</name>
</gene>
<reference evidence="2" key="1">
    <citation type="journal article" date="2019" name="Int. J. Syst. Evol. Microbiol.">
        <title>The Global Catalogue of Microorganisms (GCM) 10K type strain sequencing project: providing services to taxonomists for standard genome sequencing and annotation.</title>
        <authorList>
            <consortium name="The Broad Institute Genomics Platform"/>
            <consortium name="The Broad Institute Genome Sequencing Center for Infectious Disease"/>
            <person name="Wu L."/>
            <person name="Ma J."/>
        </authorList>
    </citation>
    <scope>NUCLEOTIDE SEQUENCE [LARGE SCALE GENOMIC DNA]</scope>
    <source>
        <strain evidence="2">CGMCC 1.12766</strain>
    </source>
</reference>
<accession>A0ABQ1XWN1</accession>
<protein>
    <submittedName>
        <fullName evidence="1">Uncharacterized protein</fullName>
    </submittedName>
</protein>